<accession>A0A916U925</accession>
<dbReference type="PANTHER" id="PTHR22916:SF3">
    <property type="entry name" value="UDP-GLCNAC:BETAGAL BETA-1,3-N-ACETYLGLUCOSAMINYLTRANSFERASE-LIKE PROTEIN 1"/>
    <property type="match status" value="1"/>
</dbReference>
<dbReference type="CDD" id="cd04196">
    <property type="entry name" value="GT_2_like_d"/>
    <property type="match status" value="1"/>
</dbReference>
<gene>
    <name evidence="2" type="primary">cps2F</name>
    <name evidence="2" type="ORF">GCM10011387_18400</name>
</gene>
<comment type="caution">
    <text evidence="2">The sequence shown here is derived from an EMBL/GenBank/DDBJ whole genome shotgun (WGS) entry which is preliminary data.</text>
</comment>
<dbReference type="AlphaFoldDB" id="A0A916U925"/>
<dbReference type="Proteomes" id="UP000651668">
    <property type="component" value="Unassembled WGS sequence"/>
</dbReference>
<reference evidence="2" key="2">
    <citation type="submission" date="2020-09" db="EMBL/GenBank/DDBJ databases">
        <authorList>
            <person name="Sun Q."/>
            <person name="Zhou Y."/>
        </authorList>
    </citation>
    <scope>NUCLEOTIDE SEQUENCE</scope>
    <source>
        <strain evidence="2">CGMCC 1.15343</strain>
    </source>
</reference>
<dbReference type="Gene3D" id="3.90.550.10">
    <property type="entry name" value="Spore Coat Polysaccharide Biosynthesis Protein SpsA, Chain A"/>
    <property type="match status" value="1"/>
</dbReference>
<dbReference type="InterPro" id="IPR029044">
    <property type="entry name" value="Nucleotide-diphossugar_trans"/>
</dbReference>
<sequence>MATFNGAKYVAEQLDSILAQTHQDWALIIRDDLSTDQTPSIIQRYAEADSRIKVLSGKGKHGSATLNFSVLFDYAHSLDTPYLMFADQDDVWKPNKIKNSLQFIQERERTAKPSDPILVYGALEYVDEAANIIPQKIRMPESLDFKMLLAENHAYGCTMIFNRALLQQIGHIPDSAENHDYWVALVATAMGKAVLNPEKLIFYRQHSSNASGGVARNRISSRIHRYIKQVDFLLPVFVKNYKMINTFYWGYKERLDENIKQLLAGYIKAYKTDMLSLMIFMVRHNFRKLGMMQTLAHYYTLVQLRRKVLTRAEQ</sequence>
<reference evidence="2" key="1">
    <citation type="journal article" date="2014" name="Int. J. Syst. Evol. Microbiol.">
        <title>Complete genome sequence of Corynebacterium casei LMG S-19264T (=DSM 44701T), isolated from a smear-ripened cheese.</title>
        <authorList>
            <consortium name="US DOE Joint Genome Institute (JGI-PGF)"/>
            <person name="Walter F."/>
            <person name="Albersmeier A."/>
            <person name="Kalinowski J."/>
            <person name="Ruckert C."/>
        </authorList>
    </citation>
    <scope>NUCLEOTIDE SEQUENCE</scope>
    <source>
        <strain evidence="2">CGMCC 1.15343</strain>
    </source>
</reference>
<dbReference type="GO" id="GO:0016758">
    <property type="term" value="F:hexosyltransferase activity"/>
    <property type="evidence" value="ECO:0007669"/>
    <property type="project" value="UniProtKB-ARBA"/>
</dbReference>
<protein>
    <submittedName>
        <fullName evidence="2">Glycosyl transferase</fullName>
    </submittedName>
</protein>
<feature type="domain" description="Glycosyltransferase 2-like" evidence="1">
    <location>
        <begin position="1"/>
        <end position="109"/>
    </location>
</feature>
<dbReference type="PANTHER" id="PTHR22916">
    <property type="entry name" value="GLYCOSYLTRANSFERASE"/>
    <property type="match status" value="1"/>
</dbReference>
<keyword evidence="3" id="KW-1185">Reference proteome</keyword>
<keyword evidence="2" id="KW-0808">Transferase</keyword>
<name>A0A916U925_9SPHI</name>
<evidence type="ECO:0000259" key="1">
    <source>
        <dbReference type="Pfam" id="PF00535"/>
    </source>
</evidence>
<dbReference type="SUPFAM" id="SSF53448">
    <property type="entry name" value="Nucleotide-diphospho-sugar transferases"/>
    <property type="match status" value="1"/>
</dbReference>
<evidence type="ECO:0000313" key="3">
    <source>
        <dbReference type="Proteomes" id="UP000651668"/>
    </source>
</evidence>
<evidence type="ECO:0000313" key="2">
    <source>
        <dbReference type="EMBL" id="GGC65086.1"/>
    </source>
</evidence>
<dbReference type="EMBL" id="BMIL01000005">
    <property type="protein sequence ID" value="GGC65086.1"/>
    <property type="molecule type" value="Genomic_DNA"/>
</dbReference>
<proteinExistence type="predicted"/>
<organism evidence="2 3">
    <name type="scientific">Pedobacter quisquiliarum</name>
    <dbReference type="NCBI Taxonomy" id="1834438"/>
    <lineage>
        <taxon>Bacteria</taxon>
        <taxon>Pseudomonadati</taxon>
        <taxon>Bacteroidota</taxon>
        <taxon>Sphingobacteriia</taxon>
        <taxon>Sphingobacteriales</taxon>
        <taxon>Sphingobacteriaceae</taxon>
        <taxon>Pedobacter</taxon>
    </lineage>
</organism>
<dbReference type="InterPro" id="IPR001173">
    <property type="entry name" value="Glyco_trans_2-like"/>
</dbReference>
<dbReference type="Pfam" id="PF00535">
    <property type="entry name" value="Glycos_transf_2"/>
    <property type="match status" value="1"/>
</dbReference>